<dbReference type="EMBL" id="ML977333">
    <property type="protein sequence ID" value="KAF2111911.1"/>
    <property type="molecule type" value="Genomic_DNA"/>
</dbReference>
<proteinExistence type="predicted"/>
<evidence type="ECO:0000313" key="1">
    <source>
        <dbReference type="EMBL" id="KAF2111911.1"/>
    </source>
</evidence>
<accession>A0A6A5Z0P3</accession>
<reference evidence="1" key="1">
    <citation type="journal article" date="2020" name="Stud. Mycol.">
        <title>101 Dothideomycetes genomes: a test case for predicting lifestyles and emergence of pathogens.</title>
        <authorList>
            <person name="Haridas S."/>
            <person name="Albert R."/>
            <person name="Binder M."/>
            <person name="Bloem J."/>
            <person name="Labutti K."/>
            <person name="Salamov A."/>
            <person name="Andreopoulos B."/>
            <person name="Baker S."/>
            <person name="Barry K."/>
            <person name="Bills G."/>
            <person name="Bluhm B."/>
            <person name="Cannon C."/>
            <person name="Castanera R."/>
            <person name="Culley D."/>
            <person name="Daum C."/>
            <person name="Ezra D."/>
            <person name="Gonzalez J."/>
            <person name="Henrissat B."/>
            <person name="Kuo A."/>
            <person name="Liang C."/>
            <person name="Lipzen A."/>
            <person name="Lutzoni F."/>
            <person name="Magnuson J."/>
            <person name="Mondo S."/>
            <person name="Nolan M."/>
            <person name="Ohm R."/>
            <person name="Pangilinan J."/>
            <person name="Park H.-J."/>
            <person name="Ramirez L."/>
            <person name="Alfaro M."/>
            <person name="Sun H."/>
            <person name="Tritt A."/>
            <person name="Yoshinaga Y."/>
            <person name="Zwiers L.-H."/>
            <person name="Turgeon B."/>
            <person name="Goodwin S."/>
            <person name="Spatafora J."/>
            <person name="Crous P."/>
            <person name="Grigoriev I."/>
        </authorList>
    </citation>
    <scope>NUCLEOTIDE SEQUENCE</scope>
    <source>
        <strain evidence="1">CBS 627.86</strain>
    </source>
</reference>
<protein>
    <submittedName>
        <fullName evidence="1">Uncharacterized protein</fullName>
    </submittedName>
</protein>
<dbReference type="Proteomes" id="UP000799770">
    <property type="component" value="Unassembled WGS sequence"/>
</dbReference>
<organism evidence="1 2">
    <name type="scientific">Lophiotrema nucula</name>
    <dbReference type="NCBI Taxonomy" id="690887"/>
    <lineage>
        <taxon>Eukaryota</taxon>
        <taxon>Fungi</taxon>
        <taxon>Dikarya</taxon>
        <taxon>Ascomycota</taxon>
        <taxon>Pezizomycotina</taxon>
        <taxon>Dothideomycetes</taxon>
        <taxon>Pleosporomycetidae</taxon>
        <taxon>Pleosporales</taxon>
        <taxon>Lophiotremataceae</taxon>
        <taxon>Lophiotrema</taxon>
    </lineage>
</organism>
<evidence type="ECO:0000313" key="2">
    <source>
        <dbReference type="Proteomes" id="UP000799770"/>
    </source>
</evidence>
<sequence length="181" mass="21181">MSSHTHPLKLLESFKSELCDRNVDLNVARNKLIEAFQAYENAHKDLYTKAMRGFTTDVYFCLLTRHTAFDDILDLEFKANSKLVEAMNNLLPKKGESRTAEWYEKNINDHIEQEVDDNKGRENIYKREKDTLWLNDRALVYLLFWFEANLGIKVDNLHGEDGLPALLKKRDIIDSTDQFPK</sequence>
<name>A0A6A5Z0P3_9PLEO</name>
<dbReference type="AlphaFoldDB" id="A0A6A5Z0P3"/>
<keyword evidence="2" id="KW-1185">Reference proteome</keyword>
<gene>
    <name evidence="1" type="ORF">BDV96DRAFT_649879</name>
</gene>